<dbReference type="EMBL" id="REGN01000559">
    <property type="protein sequence ID" value="RNA41089.1"/>
    <property type="molecule type" value="Genomic_DNA"/>
</dbReference>
<reference evidence="1 2" key="1">
    <citation type="journal article" date="2018" name="Sci. Rep.">
        <title>Genomic signatures of local adaptation to the degree of environmental predictability in rotifers.</title>
        <authorList>
            <person name="Franch-Gras L."/>
            <person name="Hahn C."/>
            <person name="Garcia-Roger E.M."/>
            <person name="Carmona M.J."/>
            <person name="Serra M."/>
            <person name="Gomez A."/>
        </authorList>
    </citation>
    <scope>NUCLEOTIDE SEQUENCE [LARGE SCALE GENOMIC DNA]</scope>
    <source>
        <strain evidence="1">HYR1</strain>
    </source>
</reference>
<keyword evidence="2" id="KW-1185">Reference proteome</keyword>
<dbReference type="OrthoDB" id="10420726at2759"/>
<comment type="caution">
    <text evidence="1">The sequence shown here is derived from an EMBL/GenBank/DDBJ whole genome shotgun (WGS) entry which is preliminary data.</text>
</comment>
<protein>
    <submittedName>
        <fullName evidence="1">Uncharacterized protein</fullName>
    </submittedName>
</protein>
<name>A0A3M7SZJ9_BRAPC</name>
<proteinExistence type="predicted"/>
<sequence>MMASIKGTINGLMSNSIIPNGSVVRILLYDGSDRLFSPGSTNKVLVSKAEVFNPNQFPIKYKLEFPHPGNRQIFYYLCVYIEQNSQVLYHNKNVSNYGADLLVDKEFGDVVSSANNLKLRQNLDVFLKNSFDE</sequence>
<dbReference type="Proteomes" id="UP000276133">
    <property type="component" value="Unassembled WGS sequence"/>
</dbReference>
<dbReference type="AlphaFoldDB" id="A0A3M7SZJ9"/>
<gene>
    <name evidence="1" type="ORF">BpHYR1_006545</name>
</gene>
<organism evidence="1 2">
    <name type="scientific">Brachionus plicatilis</name>
    <name type="common">Marine rotifer</name>
    <name type="synonym">Brachionus muelleri</name>
    <dbReference type="NCBI Taxonomy" id="10195"/>
    <lineage>
        <taxon>Eukaryota</taxon>
        <taxon>Metazoa</taxon>
        <taxon>Spiralia</taxon>
        <taxon>Gnathifera</taxon>
        <taxon>Rotifera</taxon>
        <taxon>Eurotatoria</taxon>
        <taxon>Monogononta</taxon>
        <taxon>Pseudotrocha</taxon>
        <taxon>Ploima</taxon>
        <taxon>Brachionidae</taxon>
        <taxon>Brachionus</taxon>
    </lineage>
</organism>
<evidence type="ECO:0000313" key="1">
    <source>
        <dbReference type="EMBL" id="RNA41089.1"/>
    </source>
</evidence>
<accession>A0A3M7SZJ9</accession>
<evidence type="ECO:0000313" key="2">
    <source>
        <dbReference type="Proteomes" id="UP000276133"/>
    </source>
</evidence>